<proteinExistence type="predicted"/>
<comment type="caution">
    <text evidence="2">The sequence shown here is derived from an EMBL/GenBank/DDBJ whole genome shotgun (WGS) entry which is preliminary data.</text>
</comment>
<evidence type="ECO:0000313" key="2">
    <source>
        <dbReference type="EMBL" id="KAL3083578.1"/>
    </source>
</evidence>
<sequence length="130" mass="14358">MSFHQKNHHSGKNGAVTEESRSSKKVGREEEEMEENGGQRRKIGGWGGGRKVRLVGRQRVRDAMGAKFGGLSAATHRSTTTSTKAGLADNGEKREAGAGMKRKKEEGKEEENGPEEMREREESMWGEEKG</sequence>
<feature type="compositionally biased region" description="Basic and acidic residues" evidence="1">
    <location>
        <begin position="103"/>
        <end position="130"/>
    </location>
</feature>
<evidence type="ECO:0000313" key="3">
    <source>
        <dbReference type="Proteomes" id="UP001620626"/>
    </source>
</evidence>
<feature type="compositionally biased region" description="Basic residues" evidence="1">
    <location>
        <begin position="1"/>
        <end position="11"/>
    </location>
</feature>
<feature type="region of interest" description="Disordered" evidence="1">
    <location>
        <begin position="1"/>
        <end position="51"/>
    </location>
</feature>
<feature type="compositionally biased region" description="Basic and acidic residues" evidence="1">
    <location>
        <begin position="18"/>
        <end position="28"/>
    </location>
</feature>
<protein>
    <submittedName>
        <fullName evidence="2">Uncharacterized protein</fullName>
    </submittedName>
</protein>
<name>A0ABD2IVD0_9BILA</name>
<evidence type="ECO:0000256" key="1">
    <source>
        <dbReference type="SAM" id="MobiDB-lite"/>
    </source>
</evidence>
<feature type="region of interest" description="Disordered" evidence="1">
    <location>
        <begin position="67"/>
        <end position="130"/>
    </location>
</feature>
<dbReference type="EMBL" id="JBICBT010001098">
    <property type="protein sequence ID" value="KAL3083578.1"/>
    <property type="molecule type" value="Genomic_DNA"/>
</dbReference>
<accession>A0ABD2IVD0</accession>
<reference evidence="2 3" key="1">
    <citation type="submission" date="2024-10" db="EMBL/GenBank/DDBJ databases">
        <authorList>
            <person name="Kim D."/>
        </authorList>
    </citation>
    <scope>NUCLEOTIDE SEQUENCE [LARGE SCALE GENOMIC DNA]</scope>
    <source>
        <strain evidence="2">BH-2024</strain>
    </source>
</reference>
<organism evidence="2 3">
    <name type="scientific">Heterodera trifolii</name>
    <dbReference type="NCBI Taxonomy" id="157864"/>
    <lineage>
        <taxon>Eukaryota</taxon>
        <taxon>Metazoa</taxon>
        <taxon>Ecdysozoa</taxon>
        <taxon>Nematoda</taxon>
        <taxon>Chromadorea</taxon>
        <taxon>Rhabditida</taxon>
        <taxon>Tylenchina</taxon>
        <taxon>Tylenchomorpha</taxon>
        <taxon>Tylenchoidea</taxon>
        <taxon>Heteroderidae</taxon>
        <taxon>Heteroderinae</taxon>
        <taxon>Heterodera</taxon>
    </lineage>
</organism>
<feature type="compositionally biased region" description="Low complexity" evidence="1">
    <location>
        <begin position="72"/>
        <end position="85"/>
    </location>
</feature>
<keyword evidence="3" id="KW-1185">Reference proteome</keyword>
<dbReference type="AlphaFoldDB" id="A0ABD2IVD0"/>
<gene>
    <name evidence="2" type="ORF">niasHT_036350</name>
</gene>
<dbReference type="Proteomes" id="UP001620626">
    <property type="component" value="Unassembled WGS sequence"/>
</dbReference>